<accession>A0A0A6DL57</accession>
<organism evidence="1 2">
    <name type="scientific">Pseudomonas chlororaphis</name>
    <dbReference type="NCBI Taxonomy" id="587753"/>
    <lineage>
        <taxon>Bacteria</taxon>
        <taxon>Pseudomonadati</taxon>
        <taxon>Pseudomonadota</taxon>
        <taxon>Gammaproteobacteria</taxon>
        <taxon>Pseudomonadales</taxon>
        <taxon>Pseudomonadaceae</taxon>
        <taxon>Pseudomonas</taxon>
    </lineage>
</organism>
<dbReference type="AlphaFoldDB" id="A0A0A6DL57"/>
<protein>
    <submittedName>
        <fullName evidence="1">Ferredoxin</fullName>
    </submittedName>
</protein>
<dbReference type="Pfam" id="PF03692">
    <property type="entry name" value="CxxCxxCC"/>
    <property type="match status" value="1"/>
</dbReference>
<comment type="caution">
    <text evidence="1">The sequence shown here is derived from an EMBL/GenBank/DDBJ whole genome shotgun (WGS) entry which is preliminary data.</text>
</comment>
<proteinExistence type="predicted"/>
<dbReference type="Proteomes" id="UP000030564">
    <property type="component" value="Unassembled WGS sequence"/>
</dbReference>
<sequence>MSEVSPCLNCGACCSHFRVSFFWGECSSSGGTVPDELVTQISPSRVAMNGTDCKSPRCTALVGEVGSEVKCSIYELRSSPCREFESSWENGEQNVDCDKARARFGLPPLQPDWAQIPLEQIA</sequence>
<dbReference type="EMBL" id="JSFK01000001">
    <property type="protein sequence ID" value="KHA75249.1"/>
    <property type="molecule type" value="Genomic_DNA"/>
</dbReference>
<dbReference type="OrthoDB" id="196483at2"/>
<name>A0A0A6DL57_9PSED</name>
<dbReference type="PATRIC" id="fig|587753.9.peg.598"/>
<evidence type="ECO:0000313" key="1">
    <source>
        <dbReference type="EMBL" id="KHA75249.1"/>
    </source>
</evidence>
<dbReference type="InterPro" id="IPR005358">
    <property type="entry name" value="Puta_zinc/iron-chelating_dom"/>
</dbReference>
<gene>
    <name evidence="1" type="ORF">NZ35_02940</name>
</gene>
<evidence type="ECO:0000313" key="2">
    <source>
        <dbReference type="Proteomes" id="UP000030564"/>
    </source>
</evidence>
<reference evidence="1 2" key="1">
    <citation type="submission" date="2014-10" db="EMBL/GenBank/DDBJ databases">
        <title>Draft genome sequence of Pseudomonas chlororaphis EA105.</title>
        <authorList>
            <person name="McCully L.M."/>
            <person name="Bitzer A.S."/>
            <person name="Spence C."/>
            <person name="Bais H."/>
            <person name="Silby M.W."/>
        </authorList>
    </citation>
    <scope>NUCLEOTIDE SEQUENCE [LARGE SCALE GENOMIC DNA]</scope>
    <source>
        <strain evidence="1 2">EA105</strain>
    </source>
</reference>